<comment type="similarity">
    <text evidence="2">Belongs to the binding-protein-dependent transport system permease family. FecCD subfamily.</text>
</comment>
<dbReference type="SUPFAM" id="SSF52540">
    <property type="entry name" value="P-loop containing nucleoside triphosphate hydrolases"/>
    <property type="match status" value="1"/>
</dbReference>
<evidence type="ECO:0000256" key="4">
    <source>
        <dbReference type="ARBA" id="ARBA00022475"/>
    </source>
</evidence>
<dbReference type="GO" id="GO:0033214">
    <property type="term" value="P:siderophore-iron import into cell"/>
    <property type="evidence" value="ECO:0007669"/>
    <property type="project" value="TreeGrafter"/>
</dbReference>
<reference evidence="13" key="2">
    <citation type="journal article" date="2021" name="PeerJ">
        <title>Extensive microbial diversity within the chicken gut microbiome revealed by metagenomics and culture.</title>
        <authorList>
            <person name="Gilroy R."/>
            <person name="Ravi A."/>
            <person name="Getino M."/>
            <person name="Pursley I."/>
            <person name="Horton D.L."/>
            <person name="Alikhan N.F."/>
            <person name="Baker D."/>
            <person name="Gharbi K."/>
            <person name="Hall N."/>
            <person name="Watson M."/>
            <person name="Adriaenssens E.M."/>
            <person name="Foster-Nyarko E."/>
            <person name="Jarju S."/>
            <person name="Secka A."/>
            <person name="Antonio M."/>
            <person name="Oren A."/>
            <person name="Chaudhuri R.R."/>
            <person name="La Ragione R."/>
            <person name="Hildebrand F."/>
            <person name="Pallen M.J."/>
        </authorList>
    </citation>
    <scope>NUCLEOTIDE SEQUENCE</scope>
    <source>
        <strain evidence="13">B1-20833</strain>
    </source>
</reference>
<accession>A0A9D9EU15</accession>
<keyword evidence="7" id="KW-0067">ATP-binding</keyword>
<dbReference type="GO" id="GO:0005886">
    <property type="term" value="C:plasma membrane"/>
    <property type="evidence" value="ECO:0007669"/>
    <property type="project" value="UniProtKB-SubCell"/>
</dbReference>
<keyword evidence="3" id="KW-0813">Transport</keyword>
<evidence type="ECO:0000313" key="13">
    <source>
        <dbReference type="EMBL" id="MBO8452021.1"/>
    </source>
</evidence>
<dbReference type="PROSITE" id="PS50893">
    <property type="entry name" value="ABC_TRANSPORTER_2"/>
    <property type="match status" value="1"/>
</dbReference>
<dbReference type="InterPro" id="IPR003439">
    <property type="entry name" value="ABC_transporter-like_ATP-bd"/>
</dbReference>
<name>A0A9D9EU15_9BACT</name>
<dbReference type="GO" id="GO:0016887">
    <property type="term" value="F:ATP hydrolysis activity"/>
    <property type="evidence" value="ECO:0007669"/>
    <property type="project" value="InterPro"/>
</dbReference>
<dbReference type="SUPFAM" id="SSF81345">
    <property type="entry name" value="ABC transporter involved in vitamin B12 uptake, BtuC"/>
    <property type="match status" value="1"/>
</dbReference>
<comment type="subcellular location">
    <subcellularLocation>
        <location evidence="1">Cell membrane</location>
        <topology evidence="1">Multi-pass membrane protein</topology>
    </subcellularLocation>
</comment>
<dbReference type="GO" id="GO:0022857">
    <property type="term" value="F:transmembrane transporter activity"/>
    <property type="evidence" value="ECO:0007669"/>
    <property type="project" value="InterPro"/>
</dbReference>
<sequence>MKSGKSAIAIAAVLVAAVLADIFIGGDAPAEVFRLLRIPRAVTAAVSGAALALAGAQMQAVFRNPLADPHIMGVSSGAGLGAAAVTLAGGAGAAAGLTIAVSAAAGALLTSLLVIYVSGKTGSADTLLIFGVMTGFAFSAITAILQALAAPDSLKLFYSWSAGSFSHCGDTGTGIIIAAAAAGGVIAFRGAKGLDLLLFGDSFATLSGASPKKIRWTALASCCIVTGAVTAFCGPIGFVGIIAPHIARRLTGSAAHMDILPVSLVAGAVLALAADTIAQIPPSPLPAGSTMAIIGIPAILYIMVRTRNGGRSAQRFRMNGPDTDGQPVRPPRAEETAAEGYGLAAGRRRTLFSIRDLSIGYGDNVLCSDISFDIKEGDCILLCGANGSGKTTLLRTIAATGNRRSGNIIMIPSGIPRVKGFTLEEFIRTGFFTQSDWKGRLSAEEEARIRQSLEEMGLQDLKDRDISALSDGEFQKGCIASAICRKAEVILLDEPAAFLDTENRLEILAGIDRVCKERGTAVIFSSHDIREAAARCSRIAAIGADGCFRISDTGCCVEEKIRIAGSIFRNKNTIFDVLTS</sequence>
<feature type="transmembrane region" description="Helical" evidence="11">
    <location>
        <begin position="44"/>
        <end position="62"/>
    </location>
</feature>
<feature type="transmembrane region" description="Helical" evidence="11">
    <location>
        <begin position="94"/>
        <end position="115"/>
    </location>
</feature>
<feature type="transmembrane region" description="Helical" evidence="11">
    <location>
        <begin position="69"/>
        <end position="88"/>
    </location>
</feature>
<dbReference type="GO" id="GO:0005524">
    <property type="term" value="F:ATP binding"/>
    <property type="evidence" value="ECO:0007669"/>
    <property type="project" value="UniProtKB-KW"/>
</dbReference>
<dbReference type="InterPro" id="IPR027417">
    <property type="entry name" value="P-loop_NTPase"/>
</dbReference>
<comment type="caution">
    <text evidence="13">The sequence shown here is derived from an EMBL/GenBank/DDBJ whole genome shotgun (WGS) entry which is preliminary data.</text>
</comment>
<feature type="transmembrane region" description="Helical" evidence="11">
    <location>
        <begin position="259"/>
        <end position="280"/>
    </location>
</feature>
<evidence type="ECO:0000256" key="1">
    <source>
        <dbReference type="ARBA" id="ARBA00004651"/>
    </source>
</evidence>
<dbReference type="Gene3D" id="3.40.50.300">
    <property type="entry name" value="P-loop containing nucleotide triphosphate hydrolases"/>
    <property type="match status" value="1"/>
</dbReference>
<keyword evidence="6" id="KW-0547">Nucleotide-binding</keyword>
<keyword evidence="4" id="KW-1003">Cell membrane</keyword>
<evidence type="ECO:0000256" key="10">
    <source>
        <dbReference type="SAM" id="MobiDB-lite"/>
    </source>
</evidence>
<dbReference type="PANTHER" id="PTHR30472:SF41">
    <property type="entry name" value="TRANSPORT SYSTEM PERMEASE PROTEIN"/>
    <property type="match status" value="1"/>
</dbReference>
<protein>
    <submittedName>
        <fullName evidence="13">Iron chelate uptake ABC transporter family permease subunit</fullName>
    </submittedName>
</protein>
<feature type="domain" description="ABC transporter" evidence="12">
    <location>
        <begin position="352"/>
        <end position="569"/>
    </location>
</feature>
<evidence type="ECO:0000256" key="9">
    <source>
        <dbReference type="ARBA" id="ARBA00023136"/>
    </source>
</evidence>
<dbReference type="InterPro" id="IPR037294">
    <property type="entry name" value="ABC_BtuC-like"/>
</dbReference>
<evidence type="ECO:0000256" key="7">
    <source>
        <dbReference type="ARBA" id="ARBA00022840"/>
    </source>
</evidence>
<reference evidence="13" key="1">
    <citation type="submission" date="2020-10" db="EMBL/GenBank/DDBJ databases">
        <authorList>
            <person name="Gilroy R."/>
        </authorList>
    </citation>
    <scope>NUCLEOTIDE SEQUENCE</scope>
    <source>
        <strain evidence="13">B1-20833</strain>
    </source>
</reference>
<evidence type="ECO:0000256" key="6">
    <source>
        <dbReference type="ARBA" id="ARBA00022741"/>
    </source>
</evidence>
<dbReference type="CDD" id="cd06550">
    <property type="entry name" value="TM_ABC_iron-siderophores_like"/>
    <property type="match status" value="1"/>
</dbReference>
<evidence type="ECO:0000256" key="8">
    <source>
        <dbReference type="ARBA" id="ARBA00022989"/>
    </source>
</evidence>
<keyword evidence="8 11" id="KW-1133">Transmembrane helix</keyword>
<dbReference type="Pfam" id="PF01032">
    <property type="entry name" value="FecCD"/>
    <property type="match status" value="1"/>
</dbReference>
<dbReference type="Pfam" id="PF00005">
    <property type="entry name" value="ABC_tran"/>
    <property type="match status" value="1"/>
</dbReference>
<feature type="transmembrane region" description="Helical" evidence="11">
    <location>
        <begin position="216"/>
        <end position="247"/>
    </location>
</feature>
<dbReference type="EMBL" id="JADIMI010000036">
    <property type="protein sequence ID" value="MBO8452021.1"/>
    <property type="molecule type" value="Genomic_DNA"/>
</dbReference>
<keyword evidence="9 11" id="KW-0472">Membrane</keyword>
<organism evidence="13 14">
    <name type="scientific">Candidatus Cryptobacteroides intestinavium</name>
    <dbReference type="NCBI Taxonomy" id="2840766"/>
    <lineage>
        <taxon>Bacteria</taxon>
        <taxon>Pseudomonadati</taxon>
        <taxon>Bacteroidota</taxon>
        <taxon>Bacteroidia</taxon>
        <taxon>Bacteroidales</taxon>
        <taxon>Candidatus Cryptobacteroides</taxon>
    </lineage>
</organism>
<dbReference type="Gene3D" id="1.10.3470.10">
    <property type="entry name" value="ABC transporter involved in vitamin B12 uptake, BtuC"/>
    <property type="match status" value="1"/>
</dbReference>
<feature type="transmembrane region" description="Helical" evidence="11">
    <location>
        <begin position="286"/>
        <end position="304"/>
    </location>
</feature>
<evidence type="ECO:0000256" key="3">
    <source>
        <dbReference type="ARBA" id="ARBA00022448"/>
    </source>
</evidence>
<dbReference type="AlphaFoldDB" id="A0A9D9EU15"/>
<dbReference type="PANTHER" id="PTHR30472">
    <property type="entry name" value="FERRIC ENTEROBACTIN TRANSPORT SYSTEM PERMEASE PROTEIN"/>
    <property type="match status" value="1"/>
</dbReference>
<feature type="region of interest" description="Disordered" evidence="10">
    <location>
        <begin position="312"/>
        <end position="332"/>
    </location>
</feature>
<gene>
    <name evidence="13" type="ORF">IAC06_03945</name>
</gene>
<evidence type="ECO:0000256" key="5">
    <source>
        <dbReference type="ARBA" id="ARBA00022692"/>
    </source>
</evidence>
<evidence type="ECO:0000256" key="2">
    <source>
        <dbReference type="ARBA" id="ARBA00007935"/>
    </source>
</evidence>
<dbReference type="SMART" id="SM00382">
    <property type="entry name" value="AAA"/>
    <property type="match status" value="1"/>
</dbReference>
<keyword evidence="5 11" id="KW-0812">Transmembrane</keyword>
<evidence type="ECO:0000259" key="12">
    <source>
        <dbReference type="PROSITE" id="PS50893"/>
    </source>
</evidence>
<dbReference type="Proteomes" id="UP000823661">
    <property type="component" value="Unassembled WGS sequence"/>
</dbReference>
<evidence type="ECO:0000313" key="14">
    <source>
        <dbReference type="Proteomes" id="UP000823661"/>
    </source>
</evidence>
<dbReference type="InterPro" id="IPR003593">
    <property type="entry name" value="AAA+_ATPase"/>
</dbReference>
<proteinExistence type="inferred from homology"/>
<feature type="transmembrane region" description="Helical" evidence="11">
    <location>
        <begin position="127"/>
        <end position="149"/>
    </location>
</feature>
<dbReference type="InterPro" id="IPR000522">
    <property type="entry name" value="ABC_transptr_permease_BtuC"/>
</dbReference>
<evidence type="ECO:0000256" key="11">
    <source>
        <dbReference type="SAM" id="Phobius"/>
    </source>
</evidence>